<keyword evidence="4 10" id="KW-0863">Zinc-finger</keyword>
<keyword evidence="5" id="KW-0862">Zinc</keyword>
<evidence type="ECO:0000313" key="12">
    <source>
        <dbReference type="EMBL" id="CAI2375602.1"/>
    </source>
</evidence>
<evidence type="ECO:0000256" key="2">
    <source>
        <dbReference type="ARBA" id="ARBA00022723"/>
    </source>
</evidence>
<proteinExistence type="predicted"/>
<evidence type="ECO:0000256" key="4">
    <source>
        <dbReference type="ARBA" id="ARBA00022771"/>
    </source>
</evidence>
<comment type="caution">
    <text evidence="12">The sequence shown here is derived from an EMBL/GenBank/DDBJ whole genome shotgun (WGS) entry which is preliminary data.</text>
</comment>
<keyword evidence="13" id="KW-1185">Reference proteome</keyword>
<keyword evidence="9" id="KW-0539">Nucleus</keyword>
<dbReference type="AlphaFoldDB" id="A0AAD1XMZ0"/>
<keyword evidence="6" id="KW-0805">Transcription regulation</keyword>
<feature type="domain" description="C2H2-type" evidence="11">
    <location>
        <begin position="60"/>
        <end position="89"/>
    </location>
</feature>
<evidence type="ECO:0000256" key="9">
    <source>
        <dbReference type="ARBA" id="ARBA00023242"/>
    </source>
</evidence>
<organism evidence="12 13">
    <name type="scientific">Euplotes crassus</name>
    <dbReference type="NCBI Taxonomy" id="5936"/>
    <lineage>
        <taxon>Eukaryota</taxon>
        <taxon>Sar</taxon>
        <taxon>Alveolata</taxon>
        <taxon>Ciliophora</taxon>
        <taxon>Intramacronucleata</taxon>
        <taxon>Spirotrichea</taxon>
        <taxon>Hypotrichia</taxon>
        <taxon>Euplotida</taxon>
        <taxon>Euplotidae</taxon>
        <taxon>Moneuplotes</taxon>
    </lineage>
</organism>
<dbReference type="Proteomes" id="UP001295684">
    <property type="component" value="Unassembled WGS sequence"/>
</dbReference>
<dbReference type="Gene3D" id="3.30.160.60">
    <property type="entry name" value="Classic Zinc Finger"/>
    <property type="match status" value="3"/>
</dbReference>
<evidence type="ECO:0000256" key="1">
    <source>
        <dbReference type="ARBA" id="ARBA00004123"/>
    </source>
</evidence>
<protein>
    <recommendedName>
        <fullName evidence="11">C2H2-type domain-containing protein</fullName>
    </recommendedName>
</protein>
<evidence type="ECO:0000256" key="5">
    <source>
        <dbReference type="ARBA" id="ARBA00022833"/>
    </source>
</evidence>
<dbReference type="GO" id="GO:0000981">
    <property type="term" value="F:DNA-binding transcription factor activity, RNA polymerase II-specific"/>
    <property type="evidence" value="ECO:0007669"/>
    <property type="project" value="TreeGrafter"/>
</dbReference>
<evidence type="ECO:0000259" key="11">
    <source>
        <dbReference type="PROSITE" id="PS50157"/>
    </source>
</evidence>
<dbReference type="SMART" id="SM00355">
    <property type="entry name" value="ZnF_C2H2"/>
    <property type="match status" value="3"/>
</dbReference>
<keyword evidence="2" id="KW-0479">Metal-binding</keyword>
<dbReference type="PROSITE" id="PS50157">
    <property type="entry name" value="ZINC_FINGER_C2H2_2"/>
    <property type="match status" value="3"/>
</dbReference>
<evidence type="ECO:0000256" key="8">
    <source>
        <dbReference type="ARBA" id="ARBA00023163"/>
    </source>
</evidence>
<dbReference type="GO" id="GO:0005667">
    <property type="term" value="C:transcription regulator complex"/>
    <property type="evidence" value="ECO:0007669"/>
    <property type="project" value="TreeGrafter"/>
</dbReference>
<dbReference type="SUPFAM" id="SSF57667">
    <property type="entry name" value="beta-beta-alpha zinc fingers"/>
    <property type="match status" value="2"/>
</dbReference>
<dbReference type="GO" id="GO:0031519">
    <property type="term" value="C:PcG protein complex"/>
    <property type="evidence" value="ECO:0007669"/>
    <property type="project" value="TreeGrafter"/>
</dbReference>
<name>A0AAD1XMZ0_EUPCR</name>
<gene>
    <name evidence="12" type="ORF">ECRASSUSDP1_LOCUS16965</name>
</gene>
<dbReference type="InterPro" id="IPR013087">
    <property type="entry name" value="Znf_C2H2_type"/>
</dbReference>
<dbReference type="PROSITE" id="PS00028">
    <property type="entry name" value="ZINC_FINGER_C2H2_1"/>
    <property type="match status" value="3"/>
</dbReference>
<dbReference type="GO" id="GO:0008270">
    <property type="term" value="F:zinc ion binding"/>
    <property type="evidence" value="ECO:0007669"/>
    <property type="project" value="UniProtKB-KW"/>
</dbReference>
<evidence type="ECO:0000313" key="13">
    <source>
        <dbReference type="Proteomes" id="UP001295684"/>
    </source>
</evidence>
<feature type="domain" description="C2H2-type" evidence="11">
    <location>
        <begin position="32"/>
        <end position="59"/>
    </location>
</feature>
<evidence type="ECO:0000256" key="10">
    <source>
        <dbReference type="PROSITE-ProRule" id="PRU00042"/>
    </source>
</evidence>
<dbReference type="FunFam" id="3.30.160.60:FF:000030">
    <property type="entry name" value="Zinc finger protein 628"/>
    <property type="match status" value="1"/>
</dbReference>
<evidence type="ECO:0000256" key="6">
    <source>
        <dbReference type="ARBA" id="ARBA00023015"/>
    </source>
</evidence>
<dbReference type="GO" id="GO:0000785">
    <property type="term" value="C:chromatin"/>
    <property type="evidence" value="ECO:0007669"/>
    <property type="project" value="TreeGrafter"/>
</dbReference>
<sequence length="178" mass="20397">MYCCDHKGCGKSFTNKHSLKRHKTTHDPNKKYKCEVCSKSFSLPQYLKEHKVVHTNARPFVCKFPGCNKSFRQAGKLSIHKKEHINDPNSKAKVKSKRKAVGVSSPEDHYPSLFLPQTMPETCGFISPLQNYCFCEYIPLNSIQVPYQPLTCSIELPYPFNDSSWSCSTNSYPIRNQN</sequence>
<dbReference type="Pfam" id="PF00096">
    <property type="entry name" value="zf-C2H2"/>
    <property type="match status" value="3"/>
</dbReference>
<accession>A0AAD1XMZ0</accession>
<comment type="subcellular location">
    <subcellularLocation>
        <location evidence="1">Nucleus</location>
    </subcellularLocation>
</comment>
<feature type="domain" description="C2H2-type" evidence="11">
    <location>
        <begin position="2"/>
        <end position="31"/>
    </location>
</feature>
<keyword evidence="7" id="KW-0238">DNA-binding</keyword>
<keyword evidence="8" id="KW-0804">Transcription</keyword>
<dbReference type="EMBL" id="CAMPGE010017092">
    <property type="protein sequence ID" value="CAI2375602.1"/>
    <property type="molecule type" value="Genomic_DNA"/>
</dbReference>
<dbReference type="PANTHER" id="PTHR14003:SF19">
    <property type="entry name" value="YY2 TRANSCRIPTION FACTOR"/>
    <property type="match status" value="1"/>
</dbReference>
<evidence type="ECO:0000256" key="7">
    <source>
        <dbReference type="ARBA" id="ARBA00023125"/>
    </source>
</evidence>
<dbReference type="PANTHER" id="PTHR14003">
    <property type="entry name" value="TRANSCRIPTIONAL REPRESSOR PROTEIN YY"/>
    <property type="match status" value="1"/>
</dbReference>
<keyword evidence="3" id="KW-0677">Repeat</keyword>
<evidence type="ECO:0000256" key="3">
    <source>
        <dbReference type="ARBA" id="ARBA00022737"/>
    </source>
</evidence>
<dbReference type="InterPro" id="IPR036236">
    <property type="entry name" value="Znf_C2H2_sf"/>
</dbReference>
<dbReference type="GO" id="GO:0000978">
    <property type="term" value="F:RNA polymerase II cis-regulatory region sequence-specific DNA binding"/>
    <property type="evidence" value="ECO:0007669"/>
    <property type="project" value="TreeGrafter"/>
</dbReference>
<reference evidence="12" key="1">
    <citation type="submission" date="2023-07" db="EMBL/GenBank/DDBJ databases">
        <authorList>
            <consortium name="AG Swart"/>
            <person name="Singh M."/>
            <person name="Singh A."/>
            <person name="Seah K."/>
            <person name="Emmerich C."/>
        </authorList>
    </citation>
    <scope>NUCLEOTIDE SEQUENCE</scope>
    <source>
        <strain evidence="12">DP1</strain>
    </source>
</reference>